<reference evidence="3 4" key="1">
    <citation type="submission" date="2018-04" db="EMBL/GenBank/DDBJ databases">
        <title>The genome of golden apple snail Pomacea canaliculata provides insight into stress tolerance and invasive adaptation.</title>
        <authorList>
            <person name="Liu C."/>
            <person name="Liu B."/>
            <person name="Ren Y."/>
            <person name="Zhang Y."/>
            <person name="Wang H."/>
            <person name="Li S."/>
            <person name="Jiang F."/>
            <person name="Yin L."/>
            <person name="Zhang G."/>
            <person name="Qian W."/>
            <person name="Fan W."/>
        </authorList>
    </citation>
    <scope>NUCLEOTIDE SEQUENCE [LARGE SCALE GENOMIC DNA]</scope>
    <source>
        <strain evidence="3">SZHN2017</strain>
        <tissue evidence="3">Muscle</tissue>
    </source>
</reference>
<evidence type="ECO:0000313" key="3">
    <source>
        <dbReference type="EMBL" id="PVD27216.1"/>
    </source>
</evidence>
<name>A0A2T7P1D3_POMCA</name>
<feature type="region of interest" description="Disordered" evidence="1">
    <location>
        <begin position="299"/>
        <end position="333"/>
    </location>
</feature>
<feature type="compositionally biased region" description="Polar residues" evidence="1">
    <location>
        <begin position="299"/>
        <end position="316"/>
    </location>
</feature>
<evidence type="ECO:0000256" key="2">
    <source>
        <dbReference type="SAM" id="Phobius"/>
    </source>
</evidence>
<comment type="caution">
    <text evidence="3">The sequence shown here is derived from an EMBL/GenBank/DDBJ whole genome shotgun (WGS) entry which is preliminary data.</text>
</comment>
<protein>
    <submittedName>
        <fullName evidence="3">Uncharacterized protein</fullName>
    </submittedName>
</protein>
<keyword evidence="2" id="KW-0812">Transmembrane</keyword>
<keyword evidence="2" id="KW-1133">Transmembrane helix</keyword>
<dbReference type="AlphaFoldDB" id="A0A2T7P1D3"/>
<proteinExistence type="predicted"/>
<sequence>METRESSPKIGCTIRNQKDPYQIQCAFSTDPEDKRDFSVYFYYPDGRQELMVRCTHNEGYDCAVAHEGLTITEDLIISVSETFSEQNGSFVCRNGGLPLDDFPCFYSGNSVKPQVSYGIEENGSNTLDKPEDCGTKDLAVTIGAVLGVVVLIQFLVIGFLLFKQYTLKKRVNKYKSRKETESFIVPEQNVHCVVPTVSIKDYVSENENESSEKKQINETRWSFLSNDDLKPDEPLNAVTLWVSHGKSRYNDGPSVSIREECNNLLLERESTGTHDDQIQIDLPSATVEIRPESLINGSQQVSTVGEETATGDQENTYPHKISGANRALPINQL</sequence>
<evidence type="ECO:0000313" key="4">
    <source>
        <dbReference type="Proteomes" id="UP000245119"/>
    </source>
</evidence>
<accession>A0A2T7P1D3</accession>
<feature type="transmembrane region" description="Helical" evidence="2">
    <location>
        <begin position="138"/>
        <end position="162"/>
    </location>
</feature>
<keyword evidence="2" id="KW-0472">Membrane</keyword>
<dbReference type="EMBL" id="PZQS01000007">
    <property type="protein sequence ID" value="PVD27216.1"/>
    <property type="molecule type" value="Genomic_DNA"/>
</dbReference>
<organism evidence="3 4">
    <name type="scientific">Pomacea canaliculata</name>
    <name type="common">Golden apple snail</name>
    <dbReference type="NCBI Taxonomy" id="400727"/>
    <lineage>
        <taxon>Eukaryota</taxon>
        <taxon>Metazoa</taxon>
        <taxon>Spiralia</taxon>
        <taxon>Lophotrochozoa</taxon>
        <taxon>Mollusca</taxon>
        <taxon>Gastropoda</taxon>
        <taxon>Caenogastropoda</taxon>
        <taxon>Architaenioglossa</taxon>
        <taxon>Ampullarioidea</taxon>
        <taxon>Ampullariidae</taxon>
        <taxon>Pomacea</taxon>
    </lineage>
</organism>
<dbReference type="Proteomes" id="UP000245119">
    <property type="component" value="Linkage Group LG7"/>
</dbReference>
<gene>
    <name evidence="3" type="ORF">C0Q70_12371</name>
</gene>
<keyword evidence="4" id="KW-1185">Reference proteome</keyword>
<evidence type="ECO:0000256" key="1">
    <source>
        <dbReference type="SAM" id="MobiDB-lite"/>
    </source>
</evidence>